<dbReference type="RefSeq" id="WP_175348090.1">
    <property type="nucleotide sequence ID" value="NZ_JABMCI010000066.1"/>
</dbReference>
<dbReference type="CDD" id="cd03801">
    <property type="entry name" value="GT4_PimA-like"/>
    <property type="match status" value="1"/>
</dbReference>
<dbReference type="Pfam" id="PF13692">
    <property type="entry name" value="Glyco_trans_1_4"/>
    <property type="match status" value="1"/>
</dbReference>
<dbReference type="EMBL" id="JABMCI010000066">
    <property type="protein sequence ID" value="NUU18170.1"/>
    <property type="molecule type" value="Genomic_DNA"/>
</dbReference>
<dbReference type="Gene3D" id="3.40.50.2000">
    <property type="entry name" value="Glycogen Phosphorylase B"/>
    <property type="match status" value="2"/>
</dbReference>
<evidence type="ECO:0000256" key="2">
    <source>
        <dbReference type="ARBA" id="ARBA00022676"/>
    </source>
</evidence>
<dbReference type="GO" id="GO:0016758">
    <property type="term" value="F:hexosyltransferase activity"/>
    <property type="evidence" value="ECO:0007669"/>
    <property type="project" value="TreeGrafter"/>
</dbReference>
<reference evidence="5 6" key="1">
    <citation type="submission" date="2020-05" db="EMBL/GenBank/DDBJ databases">
        <title>Genome Sequencing of Type Strains.</title>
        <authorList>
            <person name="Lemaire J.F."/>
            <person name="Inderbitzin P."/>
            <person name="Gregorio O.A."/>
            <person name="Collins S.B."/>
            <person name="Wespe N."/>
            <person name="Knight-Connoni V."/>
        </authorList>
    </citation>
    <scope>NUCLEOTIDE SEQUENCE [LARGE SCALE GENOMIC DNA]</scope>
    <source>
        <strain evidence="5 6">ATCC 25174</strain>
    </source>
</reference>
<dbReference type="GO" id="GO:1901137">
    <property type="term" value="P:carbohydrate derivative biosynthetic process"/>
    <property type="evidence" value="ECO:0007669"/>
    <property type="project" value="UniProtKB-ARBA"/>
</dbReference>
<dbReference type="InterPro" id="IPR028098">
    <property type="entry name" value="Glyco_trans_4-like_N"/>
</dbReference>
<feature type="domain" description="Glycosyltransferase subfamily 4-like N-terminal" evidence="4">
    <location>
        <begin position="15"/>
        <end position="178"/>
    </location>
</feature>
<comment type="caution">
    <text evidence="5">The sequence shown here is derived from an EMBL/GenBank/DDBJ whole genome shotgun (WGS) entry which is preliminary data.</text>
</comment>
<evidence type="ECO:0000259" key="4">
    <source>
        <dbReference type="Pfam" id="PF13439"/>
    </source>
</evidence>
<keyword evidence="3 5" id="KW-0808">Transferase</keyword>
<evidence type="ECO:0000313" key="6">
    <source>
        <dbReference type="Proteomes" id="UP000565724"/>
    </source>
</evidence>
<sequence>MLIVHVSDCYAPRTGGIESQVGDLAARQVAAGHEVHVLTATLGVGGERGGVVDREHGVHVHRLGARIPFDLPVNPVGPRLVREAYAALRPDVVHVHAGVLSPFAYDGARIALDLGLPTAITWHCMLDGVVGALRAAVGRTRWQQTPAALSAVSHAAAARVRQVFGTEVSVMPNGIDLDLWAPRTFSEGRGRPGEQGPLRLVSTMRLAPRKRAVPLVELVGQAARRLPPDRLRLSIIGSGPAQGRVSSTVAEQGLQHVVELRGRLTRPQVRSAYTDAEVFLAPAELEAFGIAALEARTAGLAIVARRGTGIEEFVEDGVDGLLVADDAEMTEAIVHLARDGRLLDGMLTHNRAVRPRFGWDDVLGAADAEYARARAAKSPTSSPAPH</sequence>
<dbReference type="Proteomes" id="UP000565724">
    <property type="component" value="Unassembled WGS sequence"/>
</dbReference>
<keyword evidence="6" id="KW-1185">Reference proteome</keyword>
<protein>
    <recommendedName>
        <fullName evidence="1">D-inositol 3-phosphate glycosyltransferase</fullName>
    </recommendedName>
</protein>
<gene>
    <name evidence="5" type="ORF">HP550_13015</name>
</gene>
<accession>A0A7Y6A212</accession>
<organism evidence="5 6">
    <name type="scientific">Cellulomonas humilata</name>
    <dbReference type="NCBI Taxonomy" id="144055"/>
    <lineage>
        <taxon>Bacteria</taxon>
        <taxon>Bacillati</taxon>
        <taxon>Actinomycetota</taxon>
        <taxon>Actinomycetes</taxon>
        <taxon>Micrococcales</taxon>
        <taxon>Cellulomonadaceae</taxon>
        <taxon>Cellulomonas</taxon>
    </lineage>
</organism>
<dbReference type="InterPro" id="IPR050194">
    <property type="entry name" value="Glycosyltransferase_grp1"/>
</dbReference>
<dbReference type="Pfam" id="PF13439">
    <property type="entry name" value="Glyco_transf_4"/>
    <property type="match status" value="1"/>
</dbReference>
<keyword evidence="2" id="KW-0328">Glycosyltransferase</keyword>
<proteinExistence type="predicted"/>
<dbReference type="AlphaFoldDB" id="A0A7Y6A212"/>
<name>A0A7Y6A212_9CELL</name>
<dbReference type="PANTHER" id="PTHR45947:SF3">
    <property type="entry name" value="SULFOQUINOVOSYL TRANSFERASE SQD2"/>
    <property type="match status" value="1"/>
</dbReference>
<evidence type="ECO:0000256" key="1">
    <source>
        <dbReference type="ARBA" id="ARBA00021292"/>
    </source>
</evidence>
<dbReference type="PANTHER" id="PTHR45947">
    <property type="entry name" value="SULFOQUINOVOSYL TRANSFERASE SQD2"/>
    <property type="match status" value="1"/>
</dbReference>
<evidence type="ECO:0000313" key="5">
    <source>
        <dbReference type="EMBL" id="NUU18170.1"/>
    </source>
</evidence>
<dbReference type="SUPFAM" id="SSF53756">
    <property type="entry name" value="UDP-Glycosyltransferase/glycogen phosphorylase"/>
    <property type="match status" value="1"/>
</dbReference>
<evidence type="ECO:0000256" key="3">
    <source>
        <dbReference type="ARBA" id="ARBA00022679"/>
    </source>
</evidence>